<name>I5BZ70_9BACT</name>
<reference evidence="1 2" key="1">
    <citation type="submission" date="2012-05" db="EMBL/GenBank/DDBJ databases">
        <title>Genome sequence of Nitritalea halalkaliphila LW7.</title>
        <authorList>
            <person name="Jangir P.K."/>
            <person name="Singh A."/>
            <person name="Shivaji S."/>
            <person name="Sharma R."/>
        </authorList>
    </citation>
    <scope>NUCLEOTIDE SEQUENCE [LARGE SCALE GENOMIC DNA]</scope>
    <source>
        <strain evidence="1 2">LW7</strain>
    </source>
</reference>
<dbReference type="AlphaFoldDB" id="I5BZ70"/>
<sequence length="182" mass="21877">MRLILILLFCFCTMENYGQIIQVTNNWQGEEWRRFSTQKNYQDTVLVIFDPKQDLAAVREVNLRTNSITIDHREYSKKYPKTADDCIELRFVHDRKAPIGNEEYIVDKRKLSDRIVILNEEGTNFLYWFESDSELFEKTIILIEASDWLNKKEKSERIWCLNPYDWLMPRPDRELTAEQSIQ</sequence>
<evidence type="ECO:0000313" key="2">
    <source>
        <dbReference type="Proteomes" id="UP000005551"/>
    </source>
</evidence>
<comment type="caution">
    <text evidence="1">The sequence shown here is derived from an EMBL/GenBank/DDBJ whole genome shotgun (WGS) entry which is preliminary data.</text>
</comment>
<organism evidence="1 2">
    <name type="scientific">Nitritalea halalkaliphila LW7</name>
    <dbReference type="NCBI Taxonomy" id="1189621"/>
    <lineage>
        <taxon>Bacteria</taxon>
        <taxon>Pseudomonadati</taxon>
        <taxon>Bacteroidota</taxon>
        <taxon>Cytophagia</taxon>
        <taxon>Cytophagales</taxon>
        <taxon>Cyclobacteriaceae</taxon>
        <taxon>Nitritalea</taxon>
    </lineage>
</organism>
<proteinExistence type="predicted"/>
<protein>
    <submittedName>
        <fullName evidence="1">Uncharacterized protein</fullName>
    </submittedName>
</protein>
<dbReference type="Proteomes" id="UP000005551">
    <property type="component" value="Unassembled WGS sequence"/>
</dbReference>
<dbReference type="EMBL" id="AJYA01000037">
    <property type="protein sequence ID" value="EIM74872.1"/>
    <property type="molecule type" value="Genomic_DNA"/>
</dbReference>
<gene>
    <name evidence="1" type="ORF">A3SI_14839</name>
</gene>
<accession>I5BZ70</accession>
<evidence type="ECO:0000313" key="1">
    <source>
        <dbReference type="EMBL" id="EIM74872.1"/>
    </source>
</evidence>
<keyword evidence="2" id="KW-1185">Reference proteome</keyword>